<dbReference type="EMBL" id="JAPTSV010000013">
    <property type="protein sequence ID" value="KAJ1521018.1"/>
    <property type="molecule type" value="Genomic_DNA"/>
</dbReference>
<proteinExistence type="predicted"/>
<comment type="caution">
    <text evidence="3">The sequence shown here is derived from an EMBL/GenBank/DDBJ whole genome shotgun (WGS) entry which is preliminary data.</text>
</comment>
<feature type="compositionally biased region" description="Low complexity" evidence="1">
    <location>
        <begin position="1"/>
        <end position="12"/>
    </location>
</feature>
<keyword evidence="2" id="KW-1133">Transmembrane helix</keyword>
<feature type="transmembrane region" description="Helical" evidence="2">
    <location>
        <begin position="77"/>
        <end position="96"/>
    </location>
</feature>
<evidence type="ECO:0000256" key="1">
    <source>
        <dbReference type="SAM" id="MobiDB-lite"/>
    </source>
</evidence>
<dbReference type="Proteomes" id="UP001075354">
    <property type="component" value="Chromosome 13"/>
</dbReference>
<evidence type="ECO:0000256" key="2">
    <source>
        <dbReference type="SAM" id="Phobius"/>
    </source>
</evidence>
<evidence type="ECO:0000313" key="3">
    <source>
        <dbReference type="EMBL" id="KAJ1521018.1"/>
    </source>
</evidence>
<protein>
    <submittedName>
        <fullName evidence="3">Uncharacterized protein</fullName>
    </submittedName>
</protein>
<feature type="compositionally biased region" description="Basic and acidic residues" evidence="1">
    <location>
        <begin position="58"/>
        <end position="69"/>
    </location>
</feature>
<feature type="region of interest" description="Disordered" evidence="1">
    <location>
        <begin position="1"/>
        <end position="21"/>
    </location>
</feature>
<reference evidence="3" key="1">
    <citation type="submission" date="2022-12" db="EMBL/GenBank/DDBJ databases">
        <title>Chromosome-level genome assembly of the bean flower thrips Megalurothrips usitatus.</title>
        <authorList>
            <person name="Ma L."/>
            <person name="Liu Q."/>
            <person name="Li H."/>
            <person name="Cai W."/>
        </authorList>
    </citation>
    <scope>NUCLEOTIDE SEQUENCE</scope>
    <source>
        <strain evidence="3">Cailab_2022a</strain>
    </source>
</reference>
<keyword evidence="2" id="KW-0472">Membrane</keyword>
<evidence type="ECO:0000313" key="4">
    <source>
        <dbReference type="Proteomes" id="UP001075354"/>
    </source>
</evidence>
<keyword evidence="4" id="KW-1185">Reference proteome</keyword>
<feature type="region of interest" description="Disordered" evidence="1">
    <location>
        <begin position="34"/>
        <end position="71"/>
    </location>
</feature>
<keyword evidence="2" id="KW-0812">Transmembrane</keyword>
<accession>A0AAV7X9A8</accession>
<organism evidence="3 4">
    <name type="scientific">Megalurothrips usitatus</name>
    <name type="common">bean blossom thrips</name>
    <dbReference type="NCBI Taxonomy" id="439358"/>
    <lineage>
        <taxon>Eukaryota</taxon>
        <taxon>Metazoa</taxon>
        <taxon>Ecdysozoa</taxon>
        <taxon>Arthropoda</taxon>
        <taxon>Hexapoda</taxon>
        <taxon>Insecta</taxon>
        <taxon>Pterygota</taxon>
        <taxon>Neoptera</taxon>
        <taxon>Paraneoptera</taxon>
        <taxon>Thysanoptera</taxon>
        <taxon>Terebrantia</taxon>
        <taxon>Thripoidea</taxon>
        <taxon>Thripidae</taxon>
        <taxon>Megalurothrips</taxon>
    </lineage>
</organism>
<gene>
    <name evidence="3" type="ORF">ONE63_002730</name>
</gene>
<sequence>MGPALAGAAPAGSRQGRALVDAGQIPDADVLLWRRQRARRHPPHPDPPAQSEPAARAAQDHRPLGRRDQAMMAAPRGVPVLVLAAILGVATASPLYNNDTRLTPLTRDL</sequence>
<dbReference type="AlphaFoldDB" id="A0AAV7X9A8"/>
<name>A0AAV7X9A8_9NEOP</name>